<proteinExistence type="inferred from homology"/>
<evidence type="ECO:0000313" key="8">
    <source>
        <dbReference type="EMBL" id="TMW63971.1"/>
    </source>
</evidence>
<feature type="transmembrane region" description="Helical" evidence="7">
    <location>
        <begin position="301"/>
        <end position="319"/>
    </location>
</feature>
<dbReference type="InterPro" id="IPR036259">
    <property type="entry name" value="MFS_trans_sf"/>
</dbReference>
<evidence type="ECO:0000256" key="6">
    <source>
        <dbReference type="ARBA" id="ARBA00023136"/>
    </source>
</evidence>
<feature type="transmembrane region" description="Helical" evidence="7">
    <location>
        <begin position="216"/>
        <end position="237"/>
    </location>
</feature>
<feature type="transmembrane region" description="Helical" evidence="7">
    <location>
        <begin position="249"/>
        <end position="274"/>
    </location>
</feature>
<organism evidence="8 9">
    <name type="scientific">Pythium oligandrum</name>
    <name type="common">Mycoparasitic fungus</name>
    <dbReference type="NCBI Taxonomy" id="41045"/>
    <lineage>
        <taxon>Eukaryota</taxon>
        <taxon>Sar</taxon>
        <taxon>Stramenopiles</taxon>
        <taxon>Oomycota</taxon>
        <taxon>Peronosporomycetes</taxon>
        <taxon>Pythiales</taxon>
        <taxon>Pythiaceae</taxon>
        <taxon>Pythium</taxon>
    </lineage>
</organism>
<evidence type="ECO:0000256" key="3">
    <source>
        <dbReference type="ARBA" id="ARBA00022448"/>
    </source>
</evidence>
<evidence type="ECO:0000256" key="7">
    <source>
        <dbReference type="SAM" id="Phobius"/>
    </source>
</evidence>
<evidence type="ECO:0000256" key="2">
    <source>
        <dbReference type="ARBA" id="ARBA00007015"/>
    </source>
</evidence>
<comment type="similarity">
    <text evidence="2">Belongs to the major facilitator superfamily. Folate-biopterin transporter (TC 2.A.71) family.</text>
</comment>
<feature type="transmembrane region" description="Helical" evidence="7">
    <location>
        <begin position="73"/>
        <end position="95"/>
    </location>
</feature>
<keyword evidence="6 7" id="KW-0472">Membrane</keyword>
<comment type="caution">
    <text evidence="8">The sequence shown here is derived from an EMBL/GenBank/DDBJ whole genome shotgun (WGS) entry which is preliminary data.</text>
</comment>
<dbReference type="Gene3D" id="1.20.1250.20">
    <property type="entry name" value="MFS general substrate transporter like domains"/>
    <property type="match status" value="1"/>
</dbReference>
<feature type="transmembrane region" description="Helical" evidence="7">
    <location>
        <begin position="431"/>
        <end position="448"/>
    </location>
</feature>
<feature type="transmembrane region" description="Helical" evidence="7">
    <location>
        <begin position="368"/>
        <end position="389"/>
    </location>
</feature>
<keyword evidence="3" id="KW-0813">Transport</keyword>
<dbReference type="OrthoDB" id="164313at2759"/>
<gene>
    <name evidence="8" type="ORF">Poli38472_014676</name>
</gene>
<dbReference type="Proteomes" id="UP000794436">
    <property type="component" value="Unassembled WGS sequence"/>
</dbReference>
<keyword evidence="9" id="KW-1185">Reference proteome</keyword>
<dbReference type="InterPro" id="IPR039309">
    <property type="entry name" value="BT1"/>
</dbReference>
<dbReference type="GO" id="GO:0016020">
    <property type="term" value="C:membrane"/>
    <property type="evidence" value="ECO:0007669"/>
    <property type="project" value="UniProtKB-SubCell"/>
</dbReference>
<comment type="subcellular location">
    <subcellularLocation>
        <location evidence="1">Membrane</location>
        <topology evidence="1">Multi-pass membrane protein</topology>
    </subcellularLocation>
</comment>
<dbReference type="EMBL" id="SPLM01000042">
    <property type="protein sequence ID" value="TMW63971.1"/>
    <property type="molecule type" value="Genomic_DNA"/>
</dbReference>
<accession>A0A8K1CJQ7</accession>
<evidence type="ECO:0000256" key="5">
    <source>
        <dbReference type="ARBA" id="ARBA00022989"/>
    </source>
</evidence>
<dbReference type="PANTHER" id="PTHR31585:SF5">
    <property type="entry name" value="RNA-BINDING S4 DOMAIN-CONTAINING PROTEIN"/>
    <property type="match status" value="1"/>
</dbReference>
<dbReference type="Pfam" id="PF03092">
    <property type="entry name" value="BT1"/>
    <property type="match status" value="1"/>
</dbReference>
<evidence type="ECO:0000256" key="1">
    <source>
        <dbReference type="ARBA" id="ARBA00004141"/>
    </source>
</evidence>
<keyword evidence="4 7" id="KW-0812">Transmembrane</keyword>
<name>A0A8K1CJQ7_PYTOL</name>
<reference evidence="8" key="1">
    <citation type="submission" date="2019-03" db="EMBL/GenBank/DDBJ databases">
        <title>Long read genome sequence of the mycoparasitic Pythium oligandrum ATCC 38472 isolated from sugarbeet rhizosphere.</title>
        <authorList>
            <person name="Gaulin E."/>
        </authorList>
    </citation>
    <scope>NUCLEOTIDE SEQUENCE</scope>
    <source>
        <strain evidence="8">ATCC 38472_TT</strain>
    </source>
</reference>
<dbReference type="PANTHER" id="PTHR31585">
    <property type="entry name" value="FOLATE-BIOPTERIN TRANSPORTER 1, CHLOROPLASTIC"/>
    <property type="match status" value="1"/>
</dbReference>
<sequence>MLDASASTRKREYSQSVDTEFELESFAYLHPPTRREGLTDRSSLEAGDAFFKYGAMGGLREGLPQVELLSASYCGLLVNAAVLGFVFMFFQYIFQGLLLADFSTTQHAQITATKYLLQWPGAFSVFFGLISDCFPICGLRRKSYMILGWSSASVMFLTMVIVCATTEPADVTRGYFLLVFSILASFGLHIAYIAALAMSVEMAQRECSYLRGHLQGLYLVVYYFFATVAQVVAAVIFRCDDFGITMTSSISLLQAAGILAGLCILPIPFLLLYLHEDLAETTNGSIICSIIELWQLLQWKVVYNILFFLCASLFLSAAFDSNVGTAMAFWSGITANTAGWIKVSEFLARFLGVLIFKTVFINYSWRRLAFIGLISNVVAKMIMGGPIIYDVVRNPWYMCIMTLVSDVYLGVFDIFALVIPTEIADVGREGAVIGLVSSFTVLISIATYTLWASVSNAVGASVDIVAIIVDLDETRRKVLIIGVIYLLINLLALGVPFFVPSQKLDAQQLRAFGGYNHLGRMSIVATFIVLVTYCLVANVRALINK</sequence>
<feature type="transmembrane region" description="Helical" evidence="7">
    <location>
        <begin position="519"/>
        <end position="543"/>
    </location>
</feature>
<evidence type="ECO:0000313" key="9">
    <source>
        <dbReference type="Proteomes" id="UP000794436"/>
    </source>
</evidence>
<protein>
    <submittedName>
        <fullName evidence="8">Uncharacterized protein</fullName>
    </submittedName>
</protein>
<feature type="transmembrane region" description="Helical" evidence="7">
    <location>
        <begin position="395"/>
        <end position="419"/>
    </location>
</feature>
<keyword evidence="5 7" id="KW-1133">Transmembrane helix</keyword>
<feature type="transmembrane region" description="Helical" evidence="7">
    <location>
        <begin position="174"/>
        <end position="195"/>
    </location>
</feature>
<dbReference type="SUPFAM" id="SSF103473">
    <property type="entry name" value="MFS general substrate transporter"/>
    <property type="match status" value="2"/>
</dbReference>
<feature type="transmembrane region" description="Helical" evidence="7">
    <location>
        <begin position="115"/>
        <end position="137"/>
    </location>
</feature>
<feature type="transmembrane region" description="Helical" evidence="7">
    <location>
        <begin position="478"/>
        <end position="499"/>
    </location>
</feature>
<dbReference type="AlphaFoldDB" id="A0A8K1CJQ7"/>
<evidence type="ECO:0000256" key="4">
    <source>
        <dbReference type="ARBA" id="ARBA00022692"/>
    </source>
</evidence>
<feature type="transmembrane region" description="Helical" evidence="7">
    <location>
        <begin position="144"/>
        <end position="162"/>
    </location>
</feature>